<protein>
    <recommendedName>
        <fullName evidence="1">KRAB domain-containing protein</fullName>
    </recommendedName>
</protein>
<feature type="domain" description="KRAB" evidence="1">
    <location>
        <begin position="1"/>
        <end position="31"/>
    </location>
</feature>
<dbReference type="Proteomes" id="UP000437017">
    <property type="component" value="Unassembled WGS sequence"/>
</dbReference>
<reference evidence="2 3" key="1">
    <citation type="journal article" date="2019" name="PLoS ONE">
        <title>Genomic analyses reveal an absence of contemporary introgressive admixture between fin whales and blue whales, despite known hybrids.</title>
        <authorList>
            <person name="Westbury M.V."/>
            <person name="Petersen B."/>
            <person name="Lorenzen E.D."/>
        </authorList>
    </citation>
    <scope>NUCLEOTIDE SEQUENCE [LARGE SCALE GENOMIC DNA]</scope>
    <source>
        <strain evidence="2">FinWhale-01</strain>
    </source>
</reference>
<dbReference type="GO" id="GO:0006355">
    <property type="term" value="P:regulation of DNA-templated transcription"/>
    <property type="evidence" value="ECO:0007669"/>
    <property type="project" value="InterPro"/>
</dbReference>
<dbReference type="PROSITE" id="PS50805">
    <property type="entry name" value="KRAB"/>
    <property type="match status" value="1"/>
</dbReference>
<organism evidence="2 3">
    <name type="scientific">Balaenoptera physalus</name>
    <name type="common">Fin whale</name>
    <name type="synonym">Balaena physalus</name>
    <dbReference type="NCBI Taxonomy" id="9770"/>
    <lineage>
        <taxon>Eukaryota</taxon>
        <taxon>Metazoa</taxon>
        <taxon>Chordata</taxon>
        <taxon>Craniata</taxon>
        <taxon>Vertebrata</taxon>
        <taxon>Euteleostomi</taxon>
        <taxon>Mammalia</taxon>
        <taxon>Eutheria</taxon>
        <taxon>Laurasiatheria</taxon>
        <taxon>Artiodactyla</taxon>
        <taxon>Whippomorpha</taxon>
        <taxon>Cetacea</taxon>
        <taxon>Mysticeti</taxon>
        <taxon>Balaenopteridae</taxon>
        <taxon>Balaenoptera</taxon>
    </lineage>
</organism>
<dbReference type="EMBL" id="SGJD01000873">
    <property type="protein sequence ID" value="KAB0403094.1"/>
    <property type="molecule type" value="Genomic_DNA"/>
</dbReference>
<proteinExistence type="predicted"/>
<name>A0A6A1Q719_BALPH</name>
<evidence type="ECO:0000313" key="2">
    <source>
        <dbReference type="EMBL" id="KAB0403094.1"/>
    </source>
</evidence>
<dbReference type="AlphaFoldDB" id="A0A6A1Q719"/>
<sequence>YQVSKPEVIFKLEQGEEPWIAEGEIQRPFCPGGRIHHFCLILDNMRQLPNILHNSLQEKCAWGLKCGKSSPTLTIQKYLVYDVPRLAYTTMPRPCLCCLIRGLTMGNSTWNLLY</sequence>
<evidence type="ECO:0000259" key="1">
    <source>
        <dbReference type="PROSITE" id="PS50805"/>
    </source>
</evidence>
<dbReference type="InterPro" id="IPR001909">
    <property type="entry name" value="KRAB"/>
</dbReference>
<feature type="non-terminal residue" evidence="2">
    <location>
        <position position="1"/>
    </location>
</feature>
<accession>A0A6A1Q719</accession>
<comment type="caution">
    <text evidence="2">The sequence shown here is derived from an EMBL/GenBank/DDBJ whole genome shotgun (WGS) entry which is preliminary data.</text>
</comment>
<keyword evidence="3" id="KW-1185">Reference proteome</keyword>
<gene>
    <name evidence="2" type="ORF">E2I00_002955</name>
</gene>
<evidence type="ECO:0000313" key="3">
    <source>
        <dbReference type="Proteomes" id="UP000437017"/>
    </source>
</evidence>